<dbReference type="AlphaFoldDB" id="A0A7K3WUG9"/>
<organism evidence="2 3">
    <name type="scientific">Cryomorpha ignava</name>
    <dbReference type="NCBI Taxonomy" id="101383"/>
    <lineage>
        <taxon>Bacteria</taxon>
        <taxon>Pseudomonadati</taxon>
        <taxon>Bacteroidota</taxon>
        <taxon>Flavobacteriia</taxon>
        <taxon>Flavobacteriales</taxon>
        <taxon>Cryomorphaceae</taxon>
        <taxon>Cryomorpha</taxon>
    </lineage>
</organism>
<proteinExistence type="predicted"/>
<dbReference type="Proteomes" id="UP000486602">
    <property type="component" value="Unassembled WGS sequence"/>
</dbReference>
<gene>
    <name evidence="2" type="ORF">G3O08_16670</name>
</gene>
<name>A0A7K3WUG9_9FLAO</name>
<accession>A0A7K3WUG9</accession>
<feature type="signal peptide" evidence="1">
    <location>
        <begin position="1"/>
        <end position="19"/>
    </location>
</feature>
<protein>
    <recommendedName>
        <fullName evidence="4">Gliding motility-associated C-terminal domain-containing protein</fullName>
    </recommendedName>
</protein>
<evidence type="ECO:0000256" key="1">
    <source>
        <dbReference type="SAM" id="SignalP"/>
    </source>
</evidence>
<keyword evidence="1" id="KW-0732">Signal</keyword>
<dbReference type="RefSeq" id="WP_163286595.1">
    <property type="nucleotide sequence ID" value="NZ_JAAGVY010000042.1"/>
</dbReference>
<dbReference type="EMBL" id="JAAGVY010000042">
    <property type="protein sequence ID" value="NEN25136.1"/>
    <property type="molecule type" value="Genomic_DNA"/>
</dbReference>
<feature type="chain" id="PRO_5029524466" description="Gliding motility-associated C-terminal domain-containing protein" evidence="1">
    <location>
        <begin position="20"/>
        <end position="556"/>
    </location>
</feature>
<reference evidence="2 3" key="1">
    <citation type="submission" date="2020-02" db="EMBL/GenBank/DDBJ databases">
        <title>Out from the shadows clarifying the taxonomy of the family Cryomorphaceae and related taxa by utilizing the GTDB taxonomic framework.</title>
        <authorList>
            <person name="Bowman J.P."/>
        </authorList>
    </citation>
    <scope>NUCLEOTIDE SEQUENCE [LARGE SCALE GENOMIC DNA]</scope>
    <source>
        <strain evidence="2 3">QSSC 1-22</strain>
    </source>
</reference>
<sequence>MRLSLIILSLTLLSNFSFAQMDYWTLPPYQYHMSLLNPTHTTLPGNQSNSFSVANGAYEPNGNLVFYVKDDGIYDDQGVFVNNLPIYMPYPNGPVYDILSGEIAIVPIPNECKKYYIIYSMDNPGGFSPLLYIKIDCTGTSPVLTYDSTFPYIKPFIISNQGGSDNTAFAVSQTFNPASNPSRFLLAAKELGIYKSIINSSGISTGVEIASYNTLNLQYFDDFATSTEAEISWGTNYFAWCSIGTDKVFIIKIDPSDGTYVPNSIKSFSISDPKGIEFDSNLLNPNLFVSCSQGIKKISTLNNSTTTISTGPYDLSNTFLEYGSKNKIYGVSPVTNGGKLIGISTTNSSISTVSGIFDSQFTLANYVCQNIYTLPDQIDGENYNTSVIISDFTINSNIPSLNCDRRLEEYCQDNPIAFNANYFNGGIPYEYKFAIYPINSSCLPISVKGQVNYHGSWQTGEPILNFDLRSLTDGVGKNLGNSSGSFAIQYSVKDVCGNINTQIRYISVVDQIPAQIALEIYNMNNSQVYLSPSQNINTPVYVGTSSIGIHPTNYTA</sequence>
<evidence type="ECO:0000313" key="2">
    <source>
        <dbReference type="EMBL" id="NEN25136.1"/>
    </source>
</evidence>
<evidence type="ECO:0008006" key="4">
    <source>
        <dbReference type="Google" id="ProtNLM"/>
    </source>
</evidence>
<comment type="caution">
    <text evidence="2">The sequence shown here is derived from an EMBL/GenBank/DDBJ whole genome shotgun (WGS) entry which is preliminary data.</text>
</comment>
<keyword evidence="3" id="KW-1185">Reference proteome</keyword>
<evidence type="ECO:0000313" key="3">
    <source>
        <dbReference type="Proteomes" id="UP000486602"/>
    </source>
</evidence>